<dbReference type="EMBL" id="DYVE01000090">
    <property type="protein sequence ID" value="HJG27717.1"/>
    <property type="molecule type" value="Genomic_DNA"/>
</dbReference>
<accession>A0A921LNF3</accession>
<reference evidence="1" key="2">
    <citation type="submission" date="2021-09" db="EMBL/GenBank/DDBJ databases">
        <authorList>
            <person name="Gilroy R."/>
        </authorList>
    </citation>
    <scope>NUCLEOTIDE SEQUENCE</scope>
    <source>
        <strain evidence="1">ChiBcec21-2208</strain>
    </source>
</reference>
<proteinExistence type="predicted"/>
<dbReference type="AlphaFoldDB" id="A0A921LNF3"/>
<name>A0A921LNF3_9FIRM</name>
<dbReference type="Proteomes" id="UP000782880">
    <property type="component" value="Unassembled WGS sequence"/>
</dbReference>
<gene>
    <name evidence="1" type="ORF">K8V20_03605</name>
</gene>
<evidence type="ECO:0000313" key="2">
    <source>
        <dbReference type="Proteomes" id="UP000782880"/>
    </source>
</evidence>
<organism evidence="1 2">
    <name type="scientific">Subdoligranulum variabile</name>
    <dbReference type="NCBI Taxonomy" id="214851"/>
    <lineage>
        <taxon>Bacteria</taxon>
        <taxon>Bacillati</taxon>
        <taxon>Bacillota</taxon>
        <taxon>Clostridia</taxon>
        <taxon>Eubacteriales</taxon>
        <taxon>Oscillospiraceae</taxon>
        <taxon>Subdoligranulum</taxon>
    </lineage>
</organism>
<reference evidence="1" key="1">
    <citation type="journal article" date="2021" name="PeerJ">
        <title>Extensive microbial diversity within the chicken gut microbiome revealed by metagenomics and culture.</title>
        <authorList>
            <person name="Gilroy R."/>
            <person name="Ravi A."/>
            <person name="Getino M."/>
            <person name="Pursley I."/>
            <person name="Horton D.L."/>
            <person name="Alikhan N.F."/>
            <person name="Baker D."/>
            <person name="Gharbi K."/>
            <person name="Hall N."/>
            <person name="Watson M."/>
            <person name="Adriaenssens E.M."/>
            <person name="Foster-Nyarko E."/>
            <person name="Jarju S."/>
            <person name="Secka A."/>
            <person name="Antonio M."/>
            <person name="Oren A."/>
            <person name="Chaudhuri R.R."/>
            <person name="La Ragione R."/>
            <person name="Hildebrand F."/>
            <person name="Pallen M.J."/>
        </authorList>
    </citation>
    <scope>NUCLEOTIDE SEQUENCE</scope>
    <source>
        <strain evidence="1">ChiBcec21-2208</strain>
    </source>
</reference>
<evidence type="ECO:0000313" key="1">
    <source>
        <dbReference type="EMBL" id="HJG27717.1"/>
    </source>
</evidence>
<comment type="caution">
    <text evidence="1">The sequence shown here is derived from an EMBL/GenBank/DDBJ whole genome shotgun (WGS) entry which is preliminary data.</text>
</comment>
<sequence>MSERGLDPYRCTSCPNRLTYLDPVPRRERGVNLQFGQTYCTAGKKPRVFKKKECKVYPPDWCPKKKWPCEFRIYTFKNIRSRCMHSMFHEGEVPSEFRCAVRQEGVVELSPMAFFSGLEDSTAAQLLGVAVNSGEIVEMDDGLKHYCFYLELGGARYLPYWDADKARQNVYQPDSEDD</sequence>
<protein>
    <submittedName>
        <fullName evidence="1">Uncharacterized protein</fullName>
    </submittedName>
</protein>